<dbReference type="InterPro" id="IPR021782">
    <property type="entry name" value="DUF3347"/>
</dbReference>
<dbReference type="Pfam" id="PF11827">
    <property type="entry name" value="DUF3347"/>
    <property type="match status" value="1"/>
</dbReference>
<protein>
    <submittedName>
        <fullName evidence="2">DUF3347 domain-containing protein</fullName>
    </submittedName>
</protein>
<dbReference type="OrthoDB" id="5513217at2"/>
<keyword evidence="3" id="KW-1185">Reference proteome</keyword>
<reference evidence="2 3" key="1">
    <citation type="submission" date="2018-08" db="EMBL/GenBank/DDBJ databases">
        <title>Muricauda nanhaiensis sp. nov., isolated from seawater of the South China Sea.</title>
        <authorList>
            <person name="Dang Y."/>
        </authorList>
    </citation>
    <scope>NUCLEOTIDE SEQUENCE [LARGE SCALE GENOMIC DNA]</scope>
    <source>
        <strain evidence="2 3">SM1704</strain>
    </source>
</reference>
<dbReference type="RefSeq" id="WP_067033744.1">
    <property type="nucleotide sequence ID" value="NZ_QTJX01000001.1"/>
</dbReference>
<dbReference type="Proteomes" id="UP000261828">
    <property type="component" value="Unassembled WGS sequence"/>
</dbReference>
<dbReference type="AlphaFoldDB" id="A0A371JVL6"/>
<accession>A0A371JVL6</accession>
<organism evidence="2 3">
    <name type="scientific">Flagellimonas nanhaiensis</name>
    <dbReference type="NCBI Taxonomy" id="2292706"/>
    <lineage>
        <taxon>Bacteria</taxon>
        <taxon>Pseudomonadati</taxon>
        <taxon>Bacteroidota</taxon>
        <taxon>Flavobacteriia</taxon>
        <taxon>Flavobacteriales</taxon>
        <taxon>Flavobacteriaceae</taxon>
        <taxon>Flagellimonas</taxon>
    </lineage>
</organism>
<name>A0A371JVL6_9FLAO</name>
<gene>
    <name evidence="2" type="ORF">DX873_06880</name>
</gene>
<dbReference type="EMBL" id="QTJX01000001">
    <property type="protein sequence ID" value="RDY61865.1"/>
    <property type="molecule type" value="Genomic_DNA"/>
</dbReference>
<evidence type="ECO:0000259" key="1">
    <source>
        <dbReference type="Pfam" id="PF11827"/>
    </source>
</evidence>
<sequence>MKNLKHGVVTLLMLGTTMGYAQHKIELNHDHSKMEMKVVELEFNDKNIANAYEHYEHIKNDLVGSNPGDTQKGAVMLNEALEKIEGSEAALAASQKIAATDNLERQRKAFSDLSNEMEPLLKGTVTSGKIYKDFCPMALNGGAYWLSAIKDIRNPYYGAKMLSCGKVTAIIEK</sequence>
<feature type="domain" description="DUF3347" evidence="1">
    <location>
        <begin position="52"/>
        <end position="124"/>
    </location>
</feature>
<comment type="caution">
    <text evidence="2">The sequence shown here is derived from an EMBL/GenBank/DDBJ whole genome shotgun (WGS) entry which is preliminary data.</text>
</comment>
<evidence type="ECO:0000313" key="3">
    <source>
        <dbReference type="Proteomes" id="UP000261828"/>
    </source>
</evidence>
<evidence type="ECO:0000313" key="2">
    <source>
        <dbReference type="EMBL" id="RDY61865.1"/>
    </source>
</evidence>
<proteinExistence type="predicted"/>